<comment type="similarity">
    <text evidence="1">Belongs to the peptidase S45 family.</text>
</comment>
<evidence type="ECO:0000256" key="3">
    <source>
        <dbReference type="ARBA" id="ARBA00023145"/>
    </source>
</evidence>
<protein>
    <submittedName>
        <fullName evidence="4">Penicillin amidase</fullName>
    </submittedName>
</protein>
<dbReference type="InterPro" id="IPR014395">
    <property type="entry name" value="Pen/GL7ACA/AHL_acylase"/>
</dbReference>
<dbReference type="PIRSF" id="PIRSF001227">
    <property type="entry name" value="Pen_acylase"/>
    <property type="match status" value="1"/>
</dbReference>
<dbReference type="Pfam" id="PF01804">
    <property type="entry name" value="Penicil_amidase"/>
    <property type="match status" value="1"/>
</dbReference>
<evidence type="ECO:0000313" key="4">
    <source>
        <dbReference type="EMBL" id="SDQ54954.1"/>
    </source>
</evidence>
<dbReference type="PANTHER" id="PTHR34218:SF4">
    <property type="entry name" value="ACYL-HOMOSERINE LACTONE ACYLASE QUIP"/>
    <property type="match status" value="1"/>
</dbReference>
<dbReference type="InterPro" id="IPR002692">
    <property type="entry name" value="S45"/>
</dbReference>
<organism evidence="4 5">
    <name type="scientific">Nitrosospira multiformis</name>
    <dbReference type="NCBI Taxonomy" id="1231"/>
    <lineage>
        <taxon>Bacteria</taxon>
        <taxon>Pseudomonadati</taxon>
        <taxon>Pseudomonadota</taxon>
        <taxon>Betaproteobacteria</taxon>
        <taxon>Nitrosomonadales</taxon>
        <taxon>Nitrosomonadaceae</taxon>
        <taxon>Nitrosospira</taxon>
    </lineage>
</organism>
<comment type="caution">
    <text evidence="4">The sequence shown here is derived from an EMBL/GenBank/DDBJ whole genome shotgun (WGS) entry which is preliminary data.</text>
</comment>
<evidence type="ECO:0000256" key="2">
    <source>
        <dbReference type="ARBA" id="ARBA00022801"/>
    </source>
</evidence>
<sequence>MTAVLRQISRLLPGLLILTLLLVGTAWLVLRGSLPQYDGTVDMTALTAPVTVERDALGSVTLRAQDRHDLVRALGYVHAQERFFEMDLMRRKAAGELAELFGPAALPADRKARMHRMRARASAILEGLPAIQRELLDVYRDGVNEGLDALMVRPFPYLLTRARPLAWRSEDSILVVKAMYFMLSGGDNRRELAFSTMHAALPEAAYRFLTAGGGAWDAPLFGTALEWPRLPSADELDLHKLDLGLMHDDEYSDDFLPGSNSFAVAGSLAAGAALIANDMHLVLRVPNIWFRTRLIYPNTRQTGLMNDIIGASLPGTPAIVVGSNRKIAWSFTNSYGDYADWVRVIHHPEDASRYRSATGWSSVTIQREILRARGGDDETLDVYETEWGPVLATDHDGTPLALAWAAHRPGAVNMELTLLEQAETVNEAITIAQNAGIPAQNFIVGDRDGRIAWTIAGRIPARTSGYDPTLPADWSKPDTGWNGWLMPTQYPLIVDPSERRLWTANARTVDGLLLDRLGDGGYDLGARAMQIRDGLREHDRFSPASMLAIQLDDRALFLARWKKFLELTLNRMEPAPWRTEMQQALLDWNGHASTDSVAYRLVRAFRQEVIDSVLSGFAAAIRRNDPNFVLPKLNQAEYVVWTLIEHRPQHLLPPVYAGWDDLFVSCAKRLAMRMQSLPGGIAERSWGERNTARIRHPLSRILPEFVANWLDMRKDALPGDIHMPRVQAPDFGASQRFAVAPGDEEHGYFEMPGGQSGHPLSPYYGSGHADWVAGKPTPFLPGPPRQTLRLHPVTHRATNAP</sequence>
<evidence type="ECO:0000313" key="5">
    <source>
        <dbReference type="Proteomes" id="UP000183471"/>
    </source>
</evidence>
<dbReference type="RefSeq" id="WP_074631585.1">
    <property type="nucleotide sequence ID" value="NZ_FNKY01000001.1"/>
</dbReference>
<dbReference type="Gene3D" id="1.10.439.10">
    <property type="entry name" value="Penicillin Amidohydrolase, domain 1"/>
    <property type="match status" value="1"/>
</dbReference>
<name>A0ABY0TAT4_9PROT</name>
<keyword evidence="2" id="KW-0378">Hydrolase</keyword>
<dbReference type="Proteomes" id="UP000183471">
    <property type="component" value="Unassembled WGS sequence"/>
</dbReference>
<dbReference type="Gene3D" id="3.60.20.10">
    <property type="entry name" value="Glutamine Phosphoribosylpyrophosphate, subunit 1, domain 1"/>
    <property type="match status" value="1"/>
</dbReference>
<dbReference type="InterPro" id="IPR043146">
    <property type="entry name" value="Penicillin_amidase_N_B-knob"/>
</dbReference>
<proteinExistence type="inferred from homology"/>
<reference evidence="4 5" key="1">
    <citation type="submission" date="2016-10" db="EMBL/GenBank/DDBJ databases">
        <authorList>
            <person name="Varghese N."/>
            <person name="Submissions S."/>
        </authorList>
    </citation>
    <scope>NUCLEOTIDE SEQUENCE [LARGE SCALE GENOMIC DNA]</scope>
    <source>
        <strain evidence="4 5">Nl1</strain>
    </source>
</reference>
<dbReference type="PANTHER" id="PTHR34218">
    <property type="entry name" value="PEPTIDASE S45 PENICILLIN AMIDASE"/>
    <property type="match status" value="1"/>
</dbReference>
<dbReference type="SUPFAM" id="SSF56235">
    <property type="entry name" value="N-terminal nucleophile aminohydrolases (Ntn hydrolases)"/>
    <property type="match status" value="1"/>
</dbReference>
<gene>
    <name evidence="4" type="ORF">SAMN05216402_1276</name>
</gene>
<keyword evidence="5" id="KW-1185">Reference proteome</keyword>
<dbReference type="InterPro" id="IPR029055">
    <property type="entry name" value="Ntn_hydrolases_N"/>
</dbReference>
<dbReference type="Gene3D" id="2.30.120.10">
    <property type="match status" value="1"/>
</dbReference>
<dbReference type="InterPro" id="IPR043147">
    <property type="entry name" value="Penicillin_amidase_A-knob"/>
</dbReference>
<accession>A0ABY0TAT4</accession>
<dbReference type="Gene3D" id="1.10.1400.10">
    <property type="match status" value="1"/>
</dbReference>
<keyword evidence="3" id="KW-0865">Zymogen</keyword>
<dbReference type="EMBL" id="FNKY01000001">
    <property type="protein sequence ID" value="SDQ54954.1"/>
    <property type="molecule type" value="Genomic_DNA"/>
</dbReference>
<dbReference type="CDD" id="cd03747">
    <property type="entry name" value="Ntn_PGA_like"/>
    <property type="match status" value="1"/>
</dbReference>
<evidence type="ECO:0000256" key="1">
    <source>
        <dbReference type="ARBA" id="ARBA00006586"/>
    </source>
</evidence>
<dbReference type="InterPro" id="IPR023343">
    <property type="entry name" value="Penicillin_amidase_dom1"/>
</dbReference>